<name>A0A6P7GUC0_DIAVI</name>
<evidence type="ECO:0000259" key="1">
    <source>
        <dbReference type="Pfam" id="PF14529"/>
    </source>
</evidence>
<evidence type="ECO:0000313" key="2">
    <source>
        <dbReference type="RefSeq" id="XP_028148983.1"/>
    </source>
</evidence>
<dbReference type="InterPro" id="IPR036691">
    <property type="entry name" value="Endo/exonu/phosph_ase_sf"/>
</dbReference>
<sequence>MLKHLCSIISPSIICLQETNFKGYHSYDMKNYSCFHKNRDNANIASGGVVTYVNKKYESEALVINSNLEVVGVSVSFPQKMNICNIYIPPDLPITEADISDVLDQIVTPRIIVGDFNSHNPIWGSLGINSKVTEQQMMAQKGGQEMRVQITKKKGQRRVEISKTSPKTTDNHDETKLDKLIDITRRIWQVTLKK</sequence>
<gene>
    <name evidence="2" type="primary">LOC114342382</name>
</gene>
<dbReference type="InParanoid" id="A0A6P7GUC0"/>
<organism evidence="2">
    <name type="scientific">Diabrotica virgifera virgifera</name>
    <name type="common">western corn rootworm</name>
    <dbReference type="NCBI Taxonomy" id="50390"/>
    <lineage>
        <taxon>Eukaryota</taxon>
        <taxon>Metazoa</taxon>
        <taxon>Ecdysozoa</taxon>
        <taxon>Arthropoda</taxon>
        <taxon>Hexapoda</taxon>
        <taxon>Insecta</taxon>
        <taxon>Pterygota</taxon>
        <taxon>Neoptera</taxon>
        <taxon>Endopterygota</taxon>
        <taxon>Coleoptera</taxon>
        <taxon>Polyphaga</taxon>
        <taxon>Cucujiformia</taxon>
        <taxon>Chrysomeloidea</taxon>
        <taxon>Chrysomelidae</taxon>
        <taxon>Galerucinae</taxon>
        <taxon>Diabroticina</taxon>
        <taxon>Diabroticites</taxon>
        <taxon>Diabrotica</taxon>
    </lineage>
</organism>
<protein>
    <submittedName>
        <fullName evidence="2">Uncharacterized protein LOC114342382</fullName>
    </submittedName>
</protein>
<reference evidence="2" key="1">
    <citation type="submission" date="2025-08" db="UniProtKB">
        <authorList>
            <consortium name="RefSeq"/>
        </authorList>
    </citation>
    <scope>IDENTIFICATION</scope>
    <source>
        <tissue evidence="2">Whole insect</tissue>
    </source>
</reference>
<dbReference type="RefSeq" id="XP_028148983.1">
    <property type="nucleotide sequence ID" value="XM_028293182.1"/>
</dbReference>
<dbReference type="PANTHER" id="PTHR33273:SF4">
    <property type="entry name" value="ENDONUCLEASE_EXONUCLEASE_PHOSPHATASE DOMAIN-CONTAINING PROTEIN"/>
    <property type="match status" value="1"/>
</dbReference>
<dbReference type="AlphaFoldDB" id="A0A6P7GUC0"/>
<feature type="domain" description="Endonuclease/exonuclease/phosphatase" evidence="1">
    <location>
        <begin position="81"/>
        <end position="146"/>
    </location>
</feature>
<dbReference type="GO" id="GO:0003824">
    <property type="term" value="F:catalytic activity"/>
    <property type="evidence" value="ECO:0007669"/>
    <property type="project" value="InterPro"/>
</dbReference>
<dbReference type="Gene3D" id="3.60.10.10">
    <property type="entry name" value="Endonuclease/exonuclease/phosphatase"/>
    <property type="match status" value="1"/>
</dbReference>
<dbReference type="InterPro" id="IPR005135">
    <property type="entry name" value="Endo/exonuclease/phosphatase"/>
</dbReference>
<accession>A0A6P7GUC0</accession>
<proteinExistence type="predicted"/>
<dbReference type="Pfam" id="PF14529">
    <property type="entry name" value="Exo_endo_phos_2"/>
    <property type="match status" value="1"/>
</dbReference>
<dbReference type="PANTHER" id="PTHR33273">
    <property type="entry name" value="DOMAIN-CONTAINING PROTEIN, PUTATIVE-RELATED"/>
    <property type="match status" value="1"/>
</dbReference>
<dbReference type="SUPFAM" id="SSF56219">
    <property type="entry name" value="DNase I-like"/>
    <property type="match status" value="1"/>
</dbReference>